<dbReference type="STRING" id="542762.A0A4S4E2I1"/>
<name>A0A4S4E2I1_CAMSN</name>
<evidence type="ECO:0000256" key="11">
    <source>
        <dbReference type="SAM" id="MobiDB-lite"/>
    </source>
</evidence>
<dbReference type="GO" id="GO:0008289">
    <property type="term" value="F:lipid binding"/>
    <property type="evidence" value="ECO:0007669"/>
    <property type="project" value="InterPro"/>
</dbReference>
<dbReference type="GO" id="GO:0000981">
    <property type="term" value="F:DNA-binding transcription factor activity, RNA polymerase II-specific"/>
    <property type="evidence" value="ECO:0007669"/>
    <property type="project" value="InterPro"/>
</dbReference>
<comment type="subcellular location">
    <subcellularLocation>
        <location evidence="1 9 10">Nucleus</location>
    </subcellularLocation>
</comment>
<dbReference type="InterPro" id="IPR009057">
    <property type="entry name" value="Homeodomain-like_sf"/>
</dbReference>
<keyword evidence="6 9" id="KW-0371">Homeobox</keyword>
<dbReference type="InterPro" id="IPR002913">
    <property type="entry name" value="START_lipid-bd_dom"/>
</dbReference>
<keyword evidence="8 9" id="KW-0539">Nucleus</keyword>
<proteinExistence type="inferred from homology"/>
<dbReference type="Pfam" id="PF25797">
    <property type="entry name" value="PDF2_C"/>
    <property type="match status" value="1"/>
</dbReference>
<dbReference type="Gene3D" id="1.10.10.60">
    <property type="entry name" value="Homeodomain-like"/>
    <property type="match status" value="1"/>
</dbReference>
<evidence type="ECO:0000256" key="6">
    <source>
        <dbReference type="ARBA" id="ARBA00023155"/>
    </source>
</evidence>
<dbReference type="SUPFAM" id="SSF46689">
    <property type="entry name" value="Homeodomain-like"/>
    <property type="match status" value="1"/>
</dbReference>
<keyword evidence="5 9" id="KW-0238">DNA-binding</keyword>
<dbReference type="CDD" id="cd08875">
    <property type="entry name" value="START_ArGLABRA2_like"/>
    <property type="match status" value="1"/>
</dbReference>
<evidence type="ECO:0000256" key="4">
    <source>
        <dbReference type="ARBA" id="ARBA00023054"/>
    </source>
</evidence>
<dbReference type="GO" id="GO:0030154">
    <property type="term" value="P:cell differentiation"/>
    <property type="evidence" value="ECO:0007669"/>
    <property type="project" value="UniProtKB-ARBA"/>
</dbReference>
<organism evidence="14 15">
    <name type="scientific">Camellia sinensis var. sinensis</name>
    <name type="common">China tea</name>
    <dbReference type="NCBI Taxonomy" id="542762"/>
    <lineage>
        <taxon>Eukaryota</taxon>
        <taxon>Viridiplantae</taxon>
        <taxon>Streptophyta</taxon>
        <taxon>Embryophyta</taxon>
        <taxon>Tracheophyta</taxon>
        <taxon>Spermatophyta</taxon>
        <taxon>Magnoliopsida</taxon>
        <taxon>eudicotyledons</taxon>
        <taxon>Gunneridae</taxon>
        <taxon>Pentapetalae</taxon>
        <taxon>asterids</taxon>
        <taxon>Ericales</taxon>
        <taxon>Theaceae</taxon>
        <taxon>Camellia</taxon>
    </lineage>
</organism>
<dbReference type="PROSITE" id="PS00027">
    <property type="entry name" value="HOMEOBOX_1"/>
    <property type="match status" value="1"/>
</dbReference>
<keyword evidence="3" id="KW-0805">Transcription regulation</keyword>
<comment type="similarity">
    <text evidence="2">Belongs to the HD-ZIP homeobox family. Class IV subfamily.</text>
</comment>
<evidence type="ECO:0000256" key="5">
    <source>
        <dbReference type="ARBA" id="ARBA00023125"/>
    </source>
</evidence>
<feature type="compositionally biased region" description="Gly residues" evidence="11">
    <location>
        <begin position="1"/>
        <end position="14"/>
    </location>
</feature>
<gene>
    <name evidence="14" type="ORF">TEA_028124</name>
</gene>
<evidence type="ECO:0000313" key="14">
    <source>
        <dbReference type="EMBL" id="THG10053.1"/>
    </source>
</evidence>
<evidence type="ECO:0000256" key="2">
    <source>
        <dbReference type="ARBA" id="ARBA00006789"/>
    </source>
</evidence>
<keyword evidence="15" id="KW-1185">Reference proteome</keyword>
<feature type="domain" description="START" evidence="13">
    <location>
        <begin position="223"/>
        <end position="466"/>
    </location>
</feature>
<dbReference type="FunFam" id="3.30.530.20:FF:000026">
    <property type="entry name" value="Homeobox-leucine zipper protein GLABRA 2"/>
    <property type="match status" value="1"/>
</dbReference>
<dbReference type="GO" id="GO:0003677">
    <property type="term" value="F:DNA binding"/>
    <property type="evidence" value="ECO:0007669"/>
    <property type="project" value="UniProtKB-UniRule"/>
</dbReference>
<comment type="caution">
    <text evidence="14">The sequence shown here is derived from an EMBL/GenBank/DDBJ whole genome shotgun (WGS) entry which is preliminary data.</text>
</comment>
<feature type="domain" description="Homeobox" evidence="12">
    <location>
        <begin position="24"/>
        <end position="84"/>
    </location>
</feature>
<dbReference type="PROSITE" id="PS50848">
    <property type="entry name" value="START"/>
    <property type="match status" value="1"/>
</dbReference>
<dbReference type="PROSITE" id="PS50071">
    <property type="entry name" value="HOMEOBOX_2"/>
    <property type="match status" value="1"/>
</dbReference>
<feature type="region of interest" description="Disordered" evidence="11">
    <location>
        <begin position="1"/>
        <end position="31"/>
    </location>
</feature>
<accession>A0A4S4E2I1</accession>
<reference evidence="14 15" key="1">
    <citation type="journal article" date="2018" name="Proc. Natl. Acad. Sci. U.S.A.">
        <title>Draft genome sequence of Camellia sinensis var. sinensis provides insights into the evolution of the tea genome and tea quality.</title>
        <authorList>
            <person name="Wei C."/>
            <person name="Yang H."/>
            <person name="Wang S."/>
            <person name="Zhao J."/>
            <person name="Liu C."/>
            <person name="Gao L."/>
            <person name="Xia E."/>
            <person name="Lu Y."/>
            <person name="Tai Y."/>
            <person name="She G."/>
            <person name="Sun J."/>
            <person name="Cao H."/>
            <person name="Tong W."/>
            <person name="Gao Q."/>
            <person name="Li Y."/>
            <person name="Deng W."/>
            <person name="Jiang X."/>
            <person name="Wang W."/>
            <person name="Chen Q."/>
            <person name="Zhang S."/>
            <person name="Li H."/>
            <person name="Wu J."/>
            <person name="Wang P."/>
            <person name="Li P."/>
            <person name="Shi C."/>
            <person name="Zheng F."/>
            <person name="Jian J."/>
            <person name="Huang B."/>
            <person name="Shan D."/>
            <person name="Shi M."/>
            <person name="Fang C."/>
            <person name="Yue Y."/>
            <person name="Li F."/>
            <person name="Li D."/>
            <person name="Wei S."/>
            <person name="Han B."/>
            <person name="Jiang C."/>
            <person name="Yin Y."/>
            <person name="Xia T."/>
            <person name="Zhang Z."/>
            <person name="Bennetzen J.L."/>
            <person name="Zhao S."/>
            <person name="Wan X."/>
        </authorList>
    </citation>
    <scope>NUCLEOTIDE SEQUENCE [LARGE SCALE GENOMIC DNA]</scope>
    <source>
        <strain evidence="15">cv. Shuchazao</strain>
        <tissue evidence="14">Leaf</tissue>
    </source>
</reference>
<dbReference type="InterPro" id="IPR023393">
    <property type="entry name" value="START-like_dom_sf"/>
</dbReference>
<dbReference type="SUPFAM" id="SSF55961">
    <property type="entry name" value="Bet v1-like"/>
    <property type="match status" value="2"/>
</dbReference>
<dbReference type="FunFam" id="1.10.10.60:FF:000229">
    <property type="entry name" value="Homeobox-leucine zipper protein HDG1"/>
    <property type="match status" value="1"/>
</dbReference>
<dbReference type="Proteomes" id="UP000306102">
    <property type="component" value="Unassembled WGS sequence"/>
</dbReference>
<evidence type="ECO:0008006" key="16">
    <source>
        <dbReference type="Google" id="ProtNLM"/>
    </source>
</evidence>
<dbReference type="PANTHER" id="PTHR45654:SF1">
    <property type="entry name" value="HOMEOBOX-LEUCINE ZIPPER PROTEIN HDG11"/>
    <property type="match status" value="1"/>
</dbReference>
<dbReference type="Gene3D" id="3.30.530.20">
    <property type="match status" value="1"/>
</dbReference>
<keyword evidence="7" id="KW-0804">Transcription</keyword>
<evidence type="ECO:0000313" key="15">
    <source>
        <dbReference type="Proteomes" id="UP000306102"/>
    </source>
</evidence>
<feature type="region of interest" description="Disordered" evidence="11">
    <location>
        <begin position="663"/>
        <end position="683"/>
    </location>
</feature>
<dbReference type="InterPro" id="IPR001356">
    <property type="entry name" value="HD"/>
</dbReference>
<dbReference type="EMBL" id="SDRB02008080">
    <property type="protein sequence ID" value="THG10053.1"/>
    <property type="molecule type" value="Genomic_DNA"/>
</dbReference>
<dbReference type="AlphaFoldDB" id="A0A4S4E2I1"/>
<protein>
    <recommendedName>
        <fullName evidence="16">Homeobox domain-containing protein</fullName>
    </recommendedName>
</protein>
<evidence type="ECO:0000256" key="7">
    <source>
        <dbReference type="ARBA" id="ARBA00023163"/>
    </source>
</evidence>
<dbReference type="Pfam" id="PF01852">
    <property type="entry name" value="START"/>
    <property type="match status" value="1"/>
</dbReference>
<dbReference type="SMART" id="SM00389">
    <property type="entry name" value="HOX"/>
    <property type="match status" value="1"/>
</dbReference>
<feature type="DNA-binding region" description="Homeobox" evidence="9">
    <location>
        <begin position="26"/>
        <end position="85"/>
    </location>
</feature>
<dbReference type="InterPro" id="IPR057993">
    <property type="entry name" value="HD-Zip_IV_C"/>
</dbReference>
<dbReference type="PANTHER" id="PTHR45654">
    <property type="entry name" value="HOMEOBOX-LEUCINE ZIPPER PROTEIN MERISTEM L1"/>
    <property type="match status" value="1"/>
</dbReference>
<evidence type="ECO:0000256" key="1">
    <source>
        <dbReference type="ARBA" id="ARBA00004123"/>
    </source>
</evidence>
<dbReference type="CDD" id="cd00086">
    <property type="entry name" value="homeodomain"/>
    <property type="match status" value="1"/>
</dbReference>
<evidence type="ECO:0000256" key="10">
    <source>
        <dbReference type="RuleBase" id="RU000682"/>
    </source>
</evidence>
<evidence type="ECO:0000259" key="13">
    <source>
        <dbReference type="PROSITE" id="PS50848"/>
    </source>
</evidence>
<dbReference type="GO" id="GO:0005634">
    <property type="term" value="C:nucleus"/>
    <property type="evidence" value="ECO:0007669"/>
    <property type="project" value="UniProtKB-SubCell"/>
</dbReference>
<dbReference type="Pfam" id="PF00046">
    <property type="entry name" value="Homeodomain"/>
    <property type="match status" value="1"/>
</dbReference>
<sequence>MEYGIGGGASGGSGGDHHDDSDPHRRKKRYHRHTAYQIQKLEAIFKDSPHPDEKQRLQLSRELGLAPRQIKFWFQNRRTQMKAQHERADNGALRAENDRIRCENIAIREALKNVICPTCGGPPVSEDSYFDEQKLQMENAQLKEELDRVSSIAAKYLGRPVSQLPPVQPIQISSLDLSMATFGAQAMMGGHHSLDLDLDLLHLPVSSSSTTPQNLPFQAINISEMDKSLMADVAGNAMEEFIRLLQNNDGLWIKSSSDGKDVLNLDTYERLFPRANNKNPNVRIEASRDSGVVIMNGLALVEMFMDSNKWVELFPTIISKARTLEVISSGVLGGQSGSLQLMYEEVQVLSPLVATRQFYVLRLCQQIEQGSWAIVNVSYDHLPQIQETSLSSSSHSLQDRCHKLPSGCFIQDMPNGYSKVTWVEHVEIQDKTPTHRLFKDLIHSGLAFGAERWLASLQRMCERFACLMVTGNSTRDLGGVIPSSDGKRSMMKLAQRMINNFCGSINPSNGHQWTTFSGLNEVEVRASLHKSTDPGQPSGVVLSAATTIWVPVSPQNVFNFFRDERTRPQWDVLFNGNAVQEVAHIANGSHPGNCISVLRAFNTSQNNMLILQESCIDSSGSLVVYCPVDLPAINIAMSGEDPSYIPLLPSGFTIMPDGQCDMAVRSRDGGGASTSDSKQSRSTSSAGSLITVVFQILVSSLPTAKMNPESVTTRKLSSSKKSVNMAATATVTIHSSFYNGWGHRVEVTMSREYVGILIGIPIGTFDPELRSVLELATDSELYELERILFGPSYFSPLLKSITKQTDVDYFMIEEDAEERDDFIAMLESRFLFLAADARSTLRDESGTFPSSWESSKNPDNHGSLELGLSPWKVQAIAALRVGASELRRIILKGGGMLTLGKVYNLLARKLLGRMFLEGAKYQIKKEVIRKGGQLAAVNLESRLALLVAKQGVAGAAARYLGLRSMMVLLGPMYCDVSGPLRGVGTRHFIVIVQFWQCSGGHFWLMLSSKCLELIMLESYEQFTHLRRSVSPVHIGYRLTSTKEISLLSIVVNTLELHFGSSAAMGFEGRRRAGSGAVNAIPVPGPKYFGDLISNTISVPAGIFFEEKPFSSGSGGRVPVGSGSNCHPYYCAFSAPLRPPPMNEGSTMITKLVIF</sequence>
<evidence type="ECO:0000256" key="8">
    <source>
        <dbReference type="ARBA" id="ARBA00023242"/>
    </source>
</evidence>
<dbReference type="InterPro" id="IPR017970">
    <property type="entry name" value="Homeobox_CS"/>
</dbReference>
<keyword evidence="4" id="KW-0175">Coiled coil</keyword>
<dbReference type="InterPro" id="IPR042160">
    <property type="entry name" value="HD-Zip_IV"/>
</dbReference>
<evidence type="ECO:0000259" key="12">
    <source>
        <dbReference type="PROSITE" id="PS50071"/>
    </source>
</evidence>
<evidence type="ECO:0000256" key="3">
    <source>
        <dbReference type="ARBA" id="ARBA00023015"/>
    </source>
</evidence>
<feature type="compositionally biased region" description="Low complexity" evidence="11">
    <location>
        <begin position="673"/>
        <end position="683"/>
    </location>
</feature>
<evidence type="ECO:0000256" key="9">
    <source>
        <dbReference type="PROSITE-ProRule" id="PRU00108"/>
    </source>
</evidence>
<dbReference type="SMART" id="SM00234">
    <property type="entry name" value="START"/>
    <property type="match status" value="1"/>
</dbReference>